<comment type="similarity">
    <text evidence="2">Belongs to the methyltransferase superfamily. L-isoaspartyl/D-aspartyl protein methyltransferase family.</text>
</comment>
<dbReference type="EC" id="2.1.1.77" evidence="3"/>
<dbReference type="PANTHER" id="PTHR11579">
    <property type="entry name" value="PROTEIN-L-ISOASPARTATE O-METHYLTRANSFERASE"/>
    <property type="match status" value="1"/>
</dbReference>
<dbReference type="SUPFAM" id="SSF53335">
    <property type="entry name" value="S-adenosyl-L-methionine-dependent methyltransferases"/>
    <property type="match status" value="1"/>
</dbReference>
<evidence type="ECO:0000256" key="2">
    <source>
        <dbReference type="ARBA" id="ARBA00005369"/>
    </source>
</evidence>
<accession>A0A2A9PCL4</accession>
<evidence type="ECO:0000256" key="3">
    <source>
        <dbReference type="ARBA" id="ARBA00011890"/>
    </source>
</evidence>
<organism evidence="8 9">
    <name type="scientific">Ophiocordyceps unilateralis</name>
    <name type="common">Zombie-ant fungus</name>
    <name type="synonym">Torrubia unilateralis</name>
    <dbReference type="NCBI Taxonomy" id="268505"/>
    <lineage>
        <taxon>Eukaryota</taxon>
        <taxon>Fungi</taxon>
        <taxon>Dikarya</taxon>
        <taxon>Ascomycota</taxon>
        <taxon>Pezizomycotina</taxon>
        <taxon>Sordariomycetes</taxon>
        <taxon>Hypocreomycetidae</taxon>
        <taxon>Hypocreales</taxon>
        <taxon>Ophiocordycipitaceae</taxon>
        <taxon>Ophiocordyceps</taxon>
    </lineage>
</organism>
<gene>
    <name evidence="8" type="ORF">XA68_13451</name>
</gene>
<evidence type="ECO:0000256" key="1">
    <source>
        <dbReference type="ARBA" id="ARBA00004496"/>
    </source>
</evidence>
<dbReference type="OrthoDB" id="73890at2759"/>
<dbReference type="AlphaFoldDB" id="A0A2A9PCL4"/>
<keyword evidence="9" id="KW-1185">Reference proteome</keyword>
<sequence>MPSSPCANLATMAWRCSGRSNAALVENLCRHGLISDSVVKEAFLRVDRGHYAPSSPYEDSPQPIGHAATISAPHMHASAVEHLLPFARPSATSPAPRVLDVGSGSGYLTHILAELVGDGGLVIGLEHISALRDLGEANMRKSAEGRRLLESGRAAFRVGDGRLGCRVEPRSGQEAHGVGWDVIHVGAAAREVHPQLLAQLKAPGCMFIPVEDRDSLEQYVWHIEKDGEGNVSEKRLFAVRYVPLTDAPSKA</sequence>
<dbReference type="STRING" id="268505.A0A2A9PCL4"/>
<dbReference type="InterPro" id="IPR000682">
    <property type="entry name" value="PCMT"/>
</dbReference>
<dbReference type="Gene3D" id="3.40.50.150">
    <property type="entry name" value="Vaccinia Virus protein VP39"/>
    <property type="match status" value="1"/>
</dbReference>
<evidence type="ECO:0000256" key="7">
    <source>
        <dbReference type="ARBA" id="ARBA00022691"/>
    </source>
</evidence>
<dbReference type="EMBL" id="LAZP02000275">
    <property type="protein sequence ID" value="PFH58610.1"/>
    <property type="molecule type" value="Genomic_DNA"/>
</dbReference>
<dbReference type="Proteomes" id="UP000037136">
    <property type="component" value="Unassembled WGS sequence"/>
</dbReference>
<evidence type="ECO:0000256" key="4">
    <source>
        <dbReference type="ARBA" id="ARBA00022490"/>
    </source>
</evidence>
<dbReference type="GO" id="GO:0004719">
    <property type="term" value="F:protein-L-isoaspartate (D-aspartate) O-methyltransferase activity"/>
    <property type="evidence" value="ECO:0007669"/>
    <property type="project" value="UniProtKB-EC"/>
</dbReference>
<dbReference type="CDD" id="cd02440">
    <property type="entry name" value="AdoMet_MTases"/>
    <property type="match status" value="1"/>
</dbReference>
<keyword evidence="4" id="KW-0963">Cytoplasm</keyword>
<dbReference type="InterPro" id="IPR029063">
    <property type="entry name" value="SAM-dependent_MTases_sf"/>
</dbReference>
<keyword evidence="7" id="KW-0949">S-adenosyl-L-methionine</keyword>
<keyword evidence="6" id="KW-0808">Transferase</keyword>
<evidence type="ECO:0000313" key="8">
    <source>
        <dbReference type="EMBL" id="PFH58610.1"/>
    </source>
</evidence>
<dbReference type="PANTHER" id="PTHR11579:SF0">
    <property type="entry name" value="PROTEIN-L-ISOASPARTATE(D-ASPARTATE) O-METHYLTRANSFERASE"/>
    <property type="match status" value="1"/>
</dbReference>
<evidence type="ECO:0000256" key="6">
    <source>
        <dbReference type="ARBA" id="ARBA00022679"/>
    </source>
</evidence>
<dbReference type="GO" id="GO:0005737">
    <property type="term" value="C:cytoplasm"/>
    <property type="evidence" value="ECO:0007669"/>
    <property type="project" value="UniProtKB-SubCell"/>
</dbReference>
<reference evidence="8 9" key="1">
    <citation type="journal article" date="2015" name="BMC Genomics">
        <title>Gene expression during zombie ant biting behavior reflects the complexity underlying fungal parasitic behavioral manipulation.</title>
        <authorList>
            <person name="de Bekker C."/>
            <person name="Ohm R.A."/>
            <person name="Loreto R.G."/>
            <person name="Sebastian A."/>
            <person name="Albert I."/>
            <person name="Merrow M."/>
            <person name="Brachmann A."/>
            <person name="Hughes D.P."/>
        </authorList>
    </citation>
    <scope>NUCLEOTIDE SEQUENCE [LARGE SCALE GENOMIC DNA]</scope>
    <source>
        <strain evidence="8 9">SC16a</strain>
    </source>
</reference>
<proteinExistence type="inferred from homology"/>
<dbReference type="GO" id="GO:0032259">
    <property type="term" value="P:methylation"/>
    <property type="evidence" value="ECO:0007669"/>
    <property type="project" value="UniProtKB-KW"/>
</dbReference>
<comment type="subcellular location">
    <subcellularLocation>
        <location evidence="1">Cytoplasm</location>
    </subcellularLocation>
</comment>
<reference evidence="8 9" key="2">
    <citation type="journal article" date="2017" name="Sci. Rep.">
        <title>Ant-infecting Ophiocordyceps genomes reveal a high diversity of potential behavioral manipulation genes and a possible major role for enterotoxins.</title>
        <authorList>
            <person name="de Bekker C."/>
            <person name="Ohm R.A."/>
            <person name="Evans H.C."/>
            <person name="Brachmann A."/>
            <person name="Hughes D.P."/>
        </authorList>
    </citation>
    <scope>NUCLEOTIDE SEQUENCE [LARGE SCALE GENOMIC DNA]</scope>
    <source>
        <strain evidence="8 9">SC16a</strain>
    </source>
</reference>
<evidence type="ECO:0000256" key="5">
    <source>
        <dbReference type="ARBA" id="ARBA00022603"/>
    </source>
</evidence>
<comment type="caution">
    <text evidence="8">The sequence shown here is derived from an EMBL/GenBank/DDBJ whole genome shotgun (WGS) entry which is preliminary data.</text>
</comment>
<name>A0A2A9PCL4_OPHUN</name>
<keyword evidence="5" id="KW-0489">Methyltransferase</keyword>
<protein>
    <recommendedName>
        <fullName evidence="3">protein-L-isoaspartate(D-aspartate) O-methyltransferase</fullName>
        <ecNumber evidence="3">2.1.1.77</ecNumber>
    </recommendedName>
</protein>
<dbReference type="Pfam" id="PF01135">
    <property type="entry name" value="PCMT"/>
    <property type="match status" value="1"/>
</dbReference>
<evidence type="ECO:0000313" key="9">
    <source>
        <dbReference type="Proteomes" id="UP000037136"/>
    </source>
</evidence>